<evidence type="ECO:0000256" key="1">
    <source>
        <dbReference type="ARBA" id="ARBA00022614"/>
    </source>
</evidence>
<reference evidence="3 4" key="1">
    <citation type="submission" date="2013-01" db="EMBL/GenBank/DDBJ databases">
        <authorList>
            <person name="Harkins D.M."/>
            <person name="Durkin A.S."/>
            <person name="Brinkac L.M."/>
            <person name="Haft D.H."/>
            <person name="Selengut J.D."/>
            <person name="Sanka R."/>
            <person name="DePew J."/>
            <person name="Purushe J."/>
            <person name="Whelen A.C."/>
            <person name="Vinetz J.M."/>
            <person name="Sutton G.G."/>
            <person name="Nierman W.C."/>
            <person name="Fouts D.E."/>
        </authorList>
    </citation>
    <scope>NUCLEOTIDE SEQUENCE [LARGE SCALE GENOMIC DNA]</scope>
    <source>
        <strain evidence="3 4">2007001578</strain>
    </source>
</reference>
<dbReference type="PROSITE" id="PS51450">
    <property type="entry name" value="LRR"/>
    <property type="match status" value="1"/>
</dbReference>
<dbReference type="Gene3D" id="3.80.10.10">
    <property type="entry name" value="Ribonuclease Inhibitor"/>
    <property type="match status" value="1"/>
</dbReference>
<dbReference type="PANTHER" id="PTHR48051:SF39">
    <property type="entry name" value="P53-INDUCED DEATH DOMAIN PROTEIN 1"/>
    <property type="match status" value="1"/>
</dbReference>
<dbReference type="InterPro" id="IPR001611">
    <property type="entry name" value="Leu-rich_rpt"/>
</dbReference>
<evidence type="ECO:0000256" key="2">
    <source>
        <dbReference type="ARBA" id="ARBA00022737"/>
    </source>
</evidence>
<keyword evidence="1" id="KW-0433">Leucine-rich repeat</keyword>
<protein>
    <submittedName>
        <fullName evidence="3">Leucine rich repeat protein</fullName>
    </submittedName>
</protein>
<dbReference type="SUPFAM" id="SSF52058">
    <property type="entry name" value="L domain-like"/>
    <property type="match status" value="1"/>
</dbReference>
<dbReference type="InterPro" id="IPR032675">
    <property type="entry name" value="LRR_dom_sf"/>
</dbReference>
<dbReference type="SMART" id="SM00369">
    <property type="entry name" value="LRR_TYP"/>
    <property type="match status" value="4"/>
</dbReference>
<feature type="non-terminal residue" evidence="3">
    <location>
        <position position="221"/>
    </location>
</feature>
<dbReference type="PANTHER" id="PTHR48051">
    <property type="match status" value="1"/>
</dbReference>
<evidence type="ECO:0000313" key="3">
    <source>
        <dbReference type="EMBL" id="EMM98729.1"/>
    </source>
</evidence>
<keyword evidence="4" id="KW-1185">Reference proteome</keyword>
<organism evidence="3 4">
    <name type="scientific">Leptospira noguchii str. 2007001578</name>
    <dbReference type="NCBI Taxonomy" id="1049974"/>
    <lineage>
        <taxon>Bacteria</taxon>
        <taxon>Pseudomonadati</taxon>
        <taxon>Spirochaetota</taxon>
        <taxon>Spirochaetia</taxon>
        <taxon>Leptospirales</taxon>
        <taxon>Leptospiraceae</taxon>
        <taxon>Leptospira</taxon>
    </lineage>
</organism>
<keyword evidence="2" id="KW-0677">Repeat</keyword>
<dbReference type="Pfam" id="PF13855">
    <property type="entry name" value="LRR_8"/>
    <property type="match status" value="1"/>
</dbReference>
<comment type="caution">
    <text evidence="3">The sequence shown here is derived from an EMBL/GenBank/DDBJ whole genome shotgun (WGS) entry which is preliminary data.</text>
</comment>
<dbReference type="InterPro" id="IPR050216">
    <property type="entry name" value="LRR_domain-containing"/>
</dbReference>
<dbReference type="EMBL" id="AHMH02000145">
    <property type="protein sequence ID" value="EMM98729.1"/>
    <property type="molecule type" value="Genomic_DNA"/>
</dbReference>
<dbReference type="InterPro" id="IPR003591">
    <property type="entry name" value="Leu-rich_rpt_typical-subtyp"/>
</dbReference>
<proteinExistence type="predicted"/>
<dbReference type="Proteomes" id="UP000012099">
    <property type="component" value="Unassembled WGS sequence"/>
</dbReference>
<gene>
    <name evidence="3" type="ORF">LEP1GSC035_1002</name>
</gene>
<evidence type="ECO:0000313" key="4">
    <source>
        <dbReference type="Proteomes" id="UP000012099"/>
    </source>
</evidence>
<name>A0ABN0IVT4_9LEPT</name>
<sequence length="221" mass="26177">MYNFKNLEILTLYRNRISVLPKDFVFLQNLEILYLSQNKFSKFPKEILRLQNLEWLNLKENQIKKLPESLEQLQNLNILYLLGNELKVLSSSFSKLQSLNLNYNLFQVFPKELIFLKNLETLESTGNQITSSSRNWILQNLKKCICKALSLFLKKRKVDFPRISGHGRASKKDKSMARKTRYDEEFKKNAVELLIKSRKSMTQISKRFGDLVEYLDKLEEE</sequence>
<accession>A0ABN0IVT4</accession>